<accession>A0A2V1D1F2</accession>
<keyword evidence="3 6" id="KW-1133">Transmembrane helix</keyword>
<feature type="domain" description="Rhodopsin" evidence="7">
    <location>
        <begin position="27"/>
        <end position="235"/>
    </location>
</feature>
<feature type="transmembrane region" description="Helical" evidence="6">
    <location>
        <begin position="88"/>
        <end position="112"/>
    </location>
</feature>
<dbReference type="STRING" id="97972.A0A2V1D1F2"/>
<evidence type="ECO:0000259" key="7">
    <source>
        <dbReference type="Pfam" id="PF20684"/>
    </source>
</evidence>
<dbReference type="Pfam" id="PF20684">
    <property type="entry name" value="Fung_rhodopsin"/>
    <property type="match status" value="1"/>
</dbReference>
<evidence type="ECO:0000256" key="5">
    <source>
        <dbReference type="ARBA" id="ARBA00038359"/>
    </source>
</evidence>
<dbReference type="OrthoDB" id="3934549at2759"/>
<dbReference type="Proteomes" id="UP000244855">
    <property type="component" value="Unassembled WGS sequence"/>
</dbReference>
<comment type="similarity">
    <text evidence="5">Belongs to the SAT4 family.</text>
</comment>
<evidence type="ECO:0000313" key="8">
    <source>
        <dbReference type="EMBL" id="PVH91313.1"/>
    </source>
</evidence>
<dbReference type="EMBL" id="KZ805897">
    <property type="protein sequence ID" value="PVH91313.1"/>
    <property type="molecule type" value="Genomic_DNA"/>
</dbReference>
<feature type="transmembrane region" description="Helical" evidence="6">
    <location>
        <begin position="119"/>
        <end position="147"/>
    </location>
</feature>
<evidence type="ECO:0000256" key="3">
    <source>
        <dbReference type="ARBA" id="ARBA00022989"/>
    </source>
</evidence>
<gene>
    <name evidence="8" type="ORF">DM02DRAFT_664123</name>
</gene>
<evidence type="ECO:0000256" key="2">
    <source>
        <dbReference type="ARBA" id="ARBA00022692"/>
    </source>
</evidence>
<protein>
    <recommendedName>
        <fullName evidence="7">Rhodopsin domain-containing protein</fullName>
    </recommendedName>
</protein>
<evidence type="ECO:0000313" key="9">
    <source>
        <dbReference type="Proteomes" id="UP000244855"/>
    </source>
</evidence>
<reference evidence="8 9" key="1">
    <citation type="journal article" date="2018" name="Sci. Rep.">
        <title>Comparative genomics provides insights into the lifestyle and reveals functional heterogeneity of dark septate endophytic fungi.</title>
        <authorList>
            <person name="Knapp D.G."/>
            <person name="Nemeth J.B."/>
            <person name="Barry K."/>
            <person name="Hainaut M."/>
            <person name="Henrissat B."/>
            <person name="Johnson J."/>
            <person name="Kuo A."/>
            <person name="Lim J.H.P."/>
            <person name="Lipzen A."/>
            <person name="Nolan M."/>
            <person name="Ohm R.A."/>
            <person name="Tamas L."/>
            <person name="Grigoriev I.V."/>
            <person name="Spatafora J.W."/>
            <person name="Nagy L.G."/>
            <person name="Kovacs G.M."/>
        </authorList>
    </citation>
    <scope>NUCLEOTIDE SEQUENCE [LARGE SCALE GENOMIC DNA]</scope>
    <source>
        <strain evidence="8 9">DSE2036</strain>
    </source>
</reference>
<sequence length="249" mass="27869">MADNNAHTMVAAMWSVNILALLFIISRIFSKWKFGKPISTDDHILVLSWITLTVYTAIIHVATIYGLGYRYVNIAPNDFPYAMKYMTFGNFFAILALQTSKTSFAVTLLRVVTKTWQTWALWAIIITNNTVLGADAIVSIASCNPIAKRWRFELPGKCVPMSDVINFSVFCGIYSGVMDITLAAFPIVLLQPLQMKRKEKIGICVSMSLGLFAGITAFIKSSYLLWLLKWTDQMCKCSPQNKAIVLTVV</sequence>
<comment type="subcellular location">
    <subcellularLocation>
        <location evidence="1">Membrane</location>
        <topology evidence="1">Multi-pass membrane protein</topology>
    </subcellularLocation>
</comment>
<keyword evidence="9" id="KW-1185">Reference proteome</keyword>
<evidence type="ECO:0000256" key="4">
    <source>
        <dbReference type="ARBA" id="ARBA00023136"/>
    </source>
</evidence>
<keyword evidence="4 6" id="KW-0472">Membrane</keyword>
<proteinExistence type="inferred from homology"/>
<evidence type="ECO:0000256" key="6">
    <source>
        <dbReference type="SAM" id="Phobius"/>
    </source>
</evidence>
<dbReference type="InterPro" id="IPR049326">
    <property type="entry name" value="Rhodopsin_dom_fungi"/>
</dbReference>
<keyword evidence="2 6" id="KW-0812">Transmembrane</keyword>
<feature type="transmembrane region" description="Helical" evidence="6">
    <location>
        <begin position="167"/>
        <end position="189"/>
    </location>
</feature>
<dbReference type="GO" id="GO:0016020">
    <property type="term" value="C:membrane"/>
    <property type="evidence" value="ECO:0007669"/>
    <property type="project" value="UniProtKB-SubCell"/>
</dbReference>
<name>A0A2V1D1F2_9PLEO</name>
<feature type="transmembrane region" description="Helical" evidence="6">
    <location>
        <begin position="6"/>
        <end position="25"/>
    </location>
</feature>
<organism evidence="8 9">
    <name type="scientific">Periconia macrospinosa</name>
    <dbReference type="NCBI Taxonomy" id="97972"/>
    <lineage>
        <taxon>Eukaryota</taxon>
        <taxon>Fungi</taxon>
        <taxon>Dikarya</taxon>
        <taxon>Ascomycota</taxon>
        <taxon>Pezizomycotina</taxon>
        <taxon>Dothideomycetes</taxon>
        <taxon>Pleosporomycetidae</taxon>
        <taxon>Pleosporales</taxon>
        <taxon>Massarineae</taxon>
        <taxon>Periconiaceae</taxon>
        <taxon>Periconia</taxon>
    </lineage>
</organism>
<feature type="transmembrane region" description="Helical" evidence="6">
    <location>
        <begin position="46"/>
        <end position="68"/>
    </location>
</feature>
<evidence type="ECO:0000256" key="1">
    <source>
        <dbReference type="ARBA" id="ARBA00004141"/>
    </source>
</evidence>
<dbReference type="PANTHER" id="PTHR33048">
    <property type="entry name" value="PTH11-LIKE INTEGRAL MEMBRANE PROTEIN (AFU_ORTHOLOGUE AFUA_5G11245)"/>
    <property type="match status" value="1"/>
</dbReference>
<dbReference type="AlphaFoldDB" id="A0A2V1D1F2"/>
<dbReference type="InterPro" id="IPR052337">
    <property type="entry name" value="SAT4-like"/>
</dbReference>
<feature type="transmembrane region" description="Helical" evidence="6">
    <location>
        <begin position="201"/>
        <end position="219"/>
    </location>
</feature>
<dbReference type="PANTHER" id="PTHR33048:SF42">
    <property type="entry name" value="INTEGRAL MEMBRANE PROTEIN"/>
    <property type="match status" value="1"/>
</dbReference>